<name>A0ABV7G5G6_9PROT</name>
<keyword evidence="3" id="KW-1185">Reference proteome</keyword>
<evidence type="ECO:0000313" key="3">
    <source>
        <dbReference type="Proteomes" id="UP001595593"/>
    </source>
</evidence>
<comment type="caution">
    <text evidence="2">The sequence shown here is derived from an EMBL/GenBank/DDBJ whole genome shotgun (WGS) entry which is preliminary data.</text>
</comment>
<gene>
    <name evidence="2" type="ORF">ACFOD4_14435</name>
</gene>
<evidence type="ECO:0000256" key="1">
    <source>
        <dbReference type="SAM" id="MobiDB-lite"/>
    </source>
</evidence>
<evidence type="ECO:0000313" key="2">
    <source>
        <dbReference type="EMBL" id="MFC3126262.1"/>
    </source>
</evidence>
<accession>A0ABV7G5G6</accession>
<proteinExistence type="predicted"/>
<protein>
    <submittedName>
        <fullName evidence="2">Uncharacterized protein</fullName>
    </submittedName>
</protein>
<feature type="compositionally biased region" description="Basic and acidic residues" evidence="1">
    <location>
        <begin position="42"/>
        <end position="58"/>
    </location>
</feature>
<feature type="region of interest" description="Disordered" evidence="1">
    <location>
        <begin position="1"/>
        <end position="58"/>
    </location>
</feature>
<dbReference type="EMBL" id="JBHRTN010000018">
    <property type="protein sequence ID" value="MFC3126262.1"/>
    <property type="molecule type" value="Genomic_DNA"/>
</dbReference>
<dbReference type="RefSeq" id="WP_379597474.1">
    <property type="nucleotide sequence ID" value="NZ_JBHRTN010000018.1"/>
</dbReference>
<sequence>MAEDKAPGSDCTGTEKILSEEGTPPRNPWIHRRPQPASADQDPEREREPAPSPAEKRG</sequence>
<organism evidence="2 3">
    <name type="scientific">Teichococcus globiformis</name>
    <dbReference type="NCBI Taxonomy" id="2307229"/>
    <lineage>
        <taxon>Bacteria</taxon>
        <taxon>Pseudomonadati</taxon>
        <taxon>Pseudomonadota</taxon>
        <taxon>Alphaproteobacteria</taxon>
        <taxon>Acetobacterales</taxon>
        <taxon>Roseomonadaceae</taxon>
        <taxon>Roseomonas</taxon>
    </lineage>
</organism>
<reference evidence="3" key="1">
    <citation type="journal article" date="2019" name="Int. J. Syst. Evol. Microbiol.">
        <title>The Global Catalogue of Microorganisms (GCM) 10K type strain sequencing project: providing services to taxonomists for standard genome sequencing and annotation.</title>
        <authorList>
            <consortium name="The Broad Institute Genomics Platform"/>
            <consortium name="The Broad Institute Genome Sequencing Center for Infectious Disease"/>
            <person name="Wu L."/>
            <person name="Ma J."/>
        </authorList>
    </citation>
    <scope>NUCLEOTIDE SEQUENCE [LARGE SCALE GENOMIC DNA]</scope>
    <source>
        <strain evidence="3">KCTC 52094</strain>
    </source>
</reference>
<dbReference type="Proteomes" id="UP001595593">
    <property type="component" value="Unassembled WGS sequence"/>
</dbReference>